<proteinExistence type="predicted"/>
<sequence>MYINPDVAYAKVKDIDMLFNFDNGVVAGIDQRGLAFYKDVISHQVSEKNQLTDEESDFFNYLIENEFISDSPFIKKDQVVTAYLHLTNRCNLHCVGCYSYDEKRNRDEDLTLEDMLNGIRLLKDAGIENLVFSGGEPLLRRDLIKILRFAKVECQIPNIVLITNGTVYNKTIISEMSKFVDTVSVSVDSYSAECPSFIRDSGIFNRIMDTVSLLKENGNNVNLIPTVHHLNADKLLEYVNLAEKMGVSVSFSILSACFEGEMKRFLPNAKDIRSISNFMIDSDLSLEDSAIRGETLQAENYCGAGKTMISIGTDGNVYPCHMLMEEKFCLGNIKDHTIVHMRENTNKLFSSISVDNVKGCNRCEYKYLCGGGCRARAYMKHRDIYKKDPYCELFFNYYENLTTNLFLNN</sequence>
<dbReference type="EMBL" id="JXKG01000001">
    <property type="protein sequence ID" value="OJG16554.1"/>
    <property type="molecule type" value="Genomic_DNA"/>
</dbReference>
<organism evidence="7 8">
    <name type="scientific">Enterococcus canintestini</name>
    <dbReference type="NCBI Taxonomy" id="317010"/>
    <lineage>
        <taxon>Bacteria</taxon>
        <taxon>Bacillati</taxon>
        <taxon>Bacillota</taxon>
        <taxon>Bacilli</taxon>
        <taxon>Lactobacillales</taxon>
        <taxon>Enterococcaceae</taxon>
        <taxon>Enterococcus</taxon>
    </lineage>
</organism>
<comment type="caution">
    <text evidence="7">The sequence shown here is derived from an EMBL/GenBank/DDBJ whole genome shotgun (WGS) entry which is preliminary data.</text>
</comment>
<dbReference type="NCBIfam" id="TIGR04085">
    <property type="entry name" value="rSAM_more_4Fe4S"/>
    <property type="match status" value="1"/>
</dbReference>
<evidence type="ECO:0000256" key="5">
    <source>
        <dbReference type="ARBA" id="ARBA00023014"/>
    </source>
</evidence>
<dbReference type="GO" id="GO:0016491">
    <property type="term" value="F:oxidoreductase activity"/>
    <property type="evidence" value="ECO:0007669"/>
    <property type="project" value="InterPro"/>
</dbReference>
<evidence type="ECO:0000259" key="6">
    <source>
        <dbReference type="PROSITE" id="PS51918"/>
    </source>
</evidence>
<dbReference type="Pfam" id="PF13186">
    <property type="entry name" value="SPASM"/>
    <property type="match status" value="1"/>
</dbReference>
<dbReference type="Proteomes" id="UP000182835">
    <property type="component" value="Unassembled WGS sequence"/>
</dbReference>
<dbReference type="RefSeq" id="WP_071863524.1">
    <property type="nucleotide sequence ID" value="NZ_JBHLVQ010000015.1"/>
</dbReference>
<evidence type="ECO:0000256" key="2">
    <source>
        <dbReference type="ARBA" id="ARBA00022691"/>
    </source>
</evidence>
<dbReference type="STRING" id="317010.RU96_GL000021"/>
<dbReference type="InterPro" id="IPR013785">
    <property type="entry name" value="Aldolase_TIM"/>
</dbReference>
<evidence type="ECO:0000256" key="4">
    <source>
        <dbReference type="ARBA" id="ARBA00023004"/>
    </source>
</evidence>
<keyword evidence="2" id="KW-0949">S-adenosyl-L-methionine</keyword>
<feature type="domain" description="Radical SAM core" evidence="6">
    <location>
        <begin position="76"/>
        <end position="292"/>
    </location>
</feature>
<dbReference type="PANTHER" id="PTHR11228">
    <property type="entry name" value="RADICAL SAM DOMAIN PROTEIN"/>
    <property type="match status" value="1"/>
</dbReference>
<keyword evidence="5" id="KW-0411">Iron-sulfur</keyword>
<dbReference type="SFLD" id="SFLDS00029">
    <property type="entry name" value="Radical_SAM"/>
    <property type="match status" value="1"/>
</dbReference>
<dbReference type="PANTHER" id="PTHR11228:SF35">
    <property type="entry name" value="MOLYBDENUM COFACTOR BIOSYNTHESIS PROTEIN A-RELATED"/>
    <property type="match status" value="1"/>
</dbReference>
<dbReference type="AlphaFoldDB" id="A0A1L8R9Y8"/>
<evidence type="ECO:0000256" key="1">
    <source>
        <dbReference type="ARBA" id="ARBA00001966"/>
    </source>
</evidence>
<dbReference type="GO" id="GO:0046872">
    <property type="term" value="F:metal ion binding"/>
    <property type="evidence" value="ECO:0007669"/>
    <property type="project" value="UniProtKB-KW"/>
</dbReference>
<dbReference type="PROSITE" id="PS51918">
    <property type="entry name" value="RADICAL_SAM"/>
    <property type="match status" value="1"/>
</dbReference>
<dbReference type="InterPro" id="IPR023867">
    <property type="entry name" value="Sulphatase_maturase_rSAM"/>
</dbReference>
<dbReference type="Pfam" id="PF04055">
    <property type="entry name" value="Radical_SAM"/>
    <property type="match status" value="1"/>
</dbReference>
<evidence type="ECO:0000313" key="7">
    <source>
        <dbReference type="EMBL" id="OJG16554.1"/>
    </source>
</evidence>
<dbReference type="SMART" id="SM00729">
    <property type="entry name" value="Elp3"/>
    <property type="match status" value="1"/>
</dbReference>
<dbReference type="InterPro" id="IPR058240">
    <property type="entry name" value="rSAM_sf"/>
</dbReference>
<keyword evidence="4" id="KW-0408">Iron</keyword>
<dbReference type="GO" id="GO:0051536">
    <property type="term" value="F:iron-sulfur cluster binding"/>
    <property type="evidence" value="ECO:0007669"/>
    <property type="project" value="UniProtKB-KW"/>
</dbReference>
<accession>A0A1L8R9Y8</accession>
<evidence type="ECO:0000313" key="8">
    <source>
        <dbReference type="Proteomes" id="UP000182835"/>
    </source>
</evidence>
<dbReference type="SUPFAM" id="SSF102114">
    <property type="entry name" value="Radical SAM enzymes"/>
    <property type="match status" value="1"/>
</dbReference>
<dbReference type="SFLD" id="SFLDG01067">
    <property type="entry name" value="SPASM/twitch_domain_containing"/>
    <property type="match status" value="1"/>
</dbReference>
<reference evidence="7 8" key="1">
    <citation type="submission" date="2014-12" db="EMBL/GenBank/DDBJ databases">
        <title>Draft genome sequences of 29 type strains of Enterococci.</title>
        <authorList>
            <person name="Zhong Z."/>
            <person name="Sun Z."/>
            <person name="Liu W."/>
            <person name="Zhang W."/>
            <person name="Zhang H."/>
        </authorList>
    </citation>
    <scope>NUCLEOTIDE SEQUENCE [LARGE SCALE GENOMIC DNA]</scope>
    <source>
        <strain evidence="7 8">DSM 21207</strain>
    </source>
</reference>
<gene>
    <name evidence="7" type="ORF">RU96_GL000021</name>
</gene>
<dbReference type="OrthoDB" id="9808591at2"/>
<dbReference type="CDD" id="cd01335">
    <property type="entry name" value="Radical_SAM"/>
    <property type="match status" value="1"/>
</dbReference>
<name>A0A1L8R9Y8_9ENTE</name>
<dbReference type="InterPro" id="IPR007197">
    <property type="entry name" value="rSAM"/>
</dbReference>
<dbReference type="Gene3D" id="3.20.20.70">
    <property type="entry name" value="Aldolase class I"/>
    <property type="match status" value="1"/>
</dbReference>
<dbReference type="InterPro" id="IPR006638">
    <property type="entry name" value="Elp3/MiaA/NifB-like_rSAM"/>
</dbReference>
<dbReference type="InterPro" id="IPR050377">
    <property type="entry name" value="Radical_SAM_PqqE_MftC-like"/>
</dbReference>
<keyword evidence="3" id="KW-0479">Metal-binding</keyword>
<protein>
    <recommendedName>
        <fullName evidence="6">Radical SAM core domain-containing protein</fullName>
    </recommendedName>
</protein>
<comment type="cofactor">
    <cofactor evidence="1">
        <name>[4Fe-4S] cluster</name>
        <dbReference type="ChEBI" id="CHEBI:49883"/>
    </cofactor>
</comment>
<dbReference type="SFLD" id="SFLDG01386">
    <property type="entry name" value="main_SPASM_domain-containing"/>
    <property type="match status" value="1"/>
</dbReference>
<dbReference type="InterPro" id="IPR023885">
    <property type="entry name" value="4Fe4S-binding_SPASM_dom"/>
</dbReference>
<dbReference type="SFLD" id="SFLDG01384">
    <property type="entry name" value="thioether_bond_formation_requi"/>
    <property type="match status" value="1"/>
</dbReference>
<evidence type="ECO:0000256" key="3">
    <source>
        <dbReference type="ARBA" id="ARBA00022723"/>
    </source>
</evidence>